<evidence type="ECO:0000313" key="3">
    <source>
        <dbReference type="Proteomes" id="UP000320876"/>
    </source>
</evidence>
<accession>A0A542DGN7</accession>
<keyword evidence="1" id="KW-0812">Transmembrane</keyword>
<keyword evidence="3" id="KW-1185">Reference proteome</keyword>
<keyword evidence="1" id="KW-0472">Membrane</keyword>
<comment type="caution">
    <text evidence="2">The sequence shown here is derived from an EMBL/GenBank/DDBJ whole genome shotgun (WGS) entry which is preliminary data.</text>
</comment>
<reference evidence="2 3" key="1">
    <citation type="submission" date="2019-06" db="EMBL/GenBank/DDBJ databases">
        <title>Sequencing the genomes of 1000 actinobacteria strains.</title>
        <authorList>
            <person name="Klenk H.-P."/>
        </authorList>
    </citation>
    <scope>NUCLEOTIDE SEQUENCE [LARGE SCALE GENOMIC DNA]</scope>
    <source>
        <strain evidence="2 3">DSM 45679</strain>
    </source>
</reference>
<protein>
    <submittedName>
        <fullName evidence="2">Uncharacterized protein</fullName>
    </submittedName>
</protein>
<dbReference type="EMBL" id="VFML01000001">
    <property type="protein sequence ID" value="TQJ02222.1"/>
    <property type="molecule type" value="Genomic_DNA"/>
</dbReference>
<sequence length="162" mass="17090">MRQSGAENRTGGTLLVALGVVFAFDAALVAVFEPDFEAGVACFEVDFRVALVFPVLCLGSALADFEAAGFLAVVLVDAVLVDDAFAAVFDPLPDFVAAGFLVRDFALSLVVFAVVAAAFFAGSFLVVVFLAAAFGVAAFEVAAFRFTRRVLFLPPVRRPRVT</sequence>
<gene>
    <name evidence="2" type="ORF">FB471_1944</name>
</gene>
<keyword evidence="1" id="KW-1133">Transmembrane helix</keyword>
<feature type="transmembrane region" description="Helical" evidence="1">
    <location>
        <begin position="109"/>
        <end position="139"/>
    </location>
</feature>
<organism evidence="2 3">
    <name type="scientific">Amycolatopsis cihanbeyliensis</name>
    <dbReference type="NCBI Taxonomy" id="1128664"/>
    <lineage>
        <taxon>Bacteria</taxon>
        <taxon>Bacillati</taxon>
        <taxon>Actinomycetota</taxon>
        <taxon>Actinomycetes</taxon>
        <taxon>Pseudonocardiales</taxon>
        <taxon>Pseudonocardiaceae</taxon>
        <taxon>Amycolatopsis</taxon>
    </lineage>
</organism>
<dbReference type="AlphaFoldDB" id="A0A542DGN7"/>
<feature type="transmembrane region" description="Helical" evidence="1">
    <location>
        <begin position="12"/>
        <end position="32"/>
    </location>
</feature>
<dbReference type="Proteomes" id="UP000320876">
    <property type="component" value="Unassembled WGS sequence"/>
</dbReference>
<evidence type="ECO:0000256" key="1">
    <source>
        <dbReference type="SAM" id="Phobius"/>
    </source>
</evidence>
<name>A0A542DGN7_AMYCI</name>
<evidence type="ECO:0000313" key="2">
    <source>
        <dbReference type="EMBL" id="TQJ02222.1"/>
    </source>
</evidence>
<proteinExistence type="predicted"/>